<gene>
    <name evidence="3" type="ORF">GDO86_018661</name>
</gene>
<dbReference type="Pfam" id="PF25683">
    <property type="entry name" value="URGCP_GTPase"/>
    <property type="match status" value="1"/>
</dbReference>
<dbReference type="Proteomes" id="UP000812440">
    <property type="component" value="Unassembled WGS sequence"/>
</dbReference>
<dbReference type="PROSITE" id="PS51717">
    <property type="entry name" value="G_VLIG"/>
    <property type="match status" value="1"/>
</dbReference>
<dbReference type="AlphaFoldDB" id="A0A8T2IAK1"/>
<comment type="similarity">
    <text evidence="1">Belongs to the TRAFAC class dynamin-like GTPase superfamily. Very large inducible GTPase (VLIG) family.</text>
</comment>
<dbReference type="InterPro" id="IPR057365">
    <property type="entry name" value="URGCP"/>
</dbReference>
<protein>
    <recommendedName>
        <fullName evidence="2">VLIG-type G domain-containing protein</fullName>
    </recommendedName>
</protein>
<dbReference type="EMBL" id="JAACNH010017464">
    <property type="protein sequence ID" value="KAG8428982.1"/>
    <property type="molecule type" value="Genomic_DNA"/>
</dbReference>
<dbReference type="InterPro" id="IPR058641">
    <property type="entry name" value="GVIN1_dom"/>
</dbReference>
<dbReference type="Pfam" id="PF25496">
    <property type="entry name" value="URGCP"/>
    <property type="match status" value="1"/>
</dbReference>
<dbReference type="Gene3D" id="3.40.50.300">
    <property type="entry name" value="P-loop containing nucleotide triphosphate hydrolases"/>
    <property type="match status" value="1"/>
</dbReference>
<name>A0A8T2IAK1_9PIPI</name>
<dbReference type="InterPro" id="IPR052986">
    <property type="entry name" value="VLIG_GTPase"/>
</dbReference>
<accession>A0A8T2IAK1</accession>
<reference evidence="3" key="1">
    <citation type="thesis" date="2020" institute="ProQuest LLC" country="789 East Eisenhower Parkway, Ann Arbor, MI, USA">
        <title>Comparative Genomics and Chromosome Evolution.</title>
        <authorList>
            <person name="Mudd A.B."/>
        </authorList>
    </citation>
    <scope>NUCLEOTIDE SEQUENCE</scope>
    <source>
        <strain evidence="3">Female2</strain>
        <tissue evidence="3">Blood</tissue>
    </source>
</reference>
<evidence type="ECO:0000256" key="1">
    <source>
        <dbReference type="ARBA" id="ARBA00006828"/>
    </source>
</evidence>
<evidence type="ECO:0000313" key="3">
    <source>
        <dbReference type="EMBL" id="KAG8428982.1"/>
    </source>
</evidence>
<evidence type="ECO:0000259" key="2">
    <source>
        <dbReference type="PROSITE" id="PS51717"/>
    </source>
</evidence>
<dbReference type="PANTHER" id="PTHR14819">
    <property type="entry name" value="GTP-BINDING"/>
    <property type="match status" value="1"/>
</dbReference>
<dbReference type="GO" id="GO:0005525">
    <property type="term" value="F:GTP binding"/>
    <property type="evidence" value="ECO:0007669"/>
    <property type="project" value="InterPro"/>
</dbReference>
<dbReference type="Pfam" id="PF25974">
    <property type="entry name" value="URGCP_9th"/>
    <property type="match status" value="1"/>
</dbReference>
<dbReference type="OrthoDB" id="1597724at2759"/>
<feature type="non-terminal residue" evidence="3">
    <location>
        <position position="867"/>
    </location>
</feature>
<dbReference type="InterPro" id="IPR027417">
    <property type="entry name" value="P-loop_NTPase"/>
</dbReference>
<feature type="domain" description="VLIG-type G" evidence="2">
    <location>
        <begin position="542"/>
        <end position="786"/>
    </location>
</feature>
<keyword evidence="4" id="KW-1185">Reference proteome</keyword>
<comment type="caution">
    <text evidence="3">The sequence shown here is derived from an EMBL/GenBank/DDBJ whole genome shotgun (WGS) entry which is preliminary data.</text>
</comment>
<evidence type="ECO:0000313" key="4">
    <source>
        <dbReference type="Proteomes" id="UP000812440"/>
    </source>
</evidence>
<proteinExistence type="inferred from homology"/>
<dbReference type="InterPro" id="IPR030383">
    <property type="entry name" value="G_VLIG_dom"/>
</dbReference>
<sequence>MKLGLIALDETARSTIVEVSDWETGASDFYNNLYQDFDFNPIKYSGSPHPLDVLCAVLQCSDPFLQQEIMSKMSMCQFAVPLLLPCGQGDPCTLMVWAMRDIVKRWRPQSIVGTMGFKEDCLVNISIFSFVRLGKCSLSKSKILNRILNPTYMQHNFFVHQEQKFGYNPKEISEKLVEMACYFPVGRENTDIFPEPVAFLNLRGEVTSTCKPLSFLARVSSGLFVFVEDIKEEEYNLLQTFAKGIPNIFLIICPADGKSLSEDTKIYIKKFYQMFKLNRKNIVVKDSKTNESEMVKKMQNRITNVISDSTTHTKILDMVQVANDRGIKVDEGTEDCQKAQQHALQITKEIKDTVQYKKDTMKLQSTIWKQVTKNEKELCRMREQGESHGEKYRLPDGIRKFIESFTDLSQVGKLYYIKWMRFELDSIARRNMSVLQTEYKMKHQLKTNMAELNLLDKKISDSSLGIEHFLRELGQFYEAECSMVKDGTLGTDQKRFSSLPGIAADLLLEGFPLELIDGDTSNIPMQWVTDVLNELNYKTGGKCRMRVITVLGVQSKGKSTLLNTMFGLQFSVSSGRCTRGAFMTLIKVKENFQAELGCEFILVIDTEGLKAPELASLDGSHEHDNELATLVVGLSDVTIVNMAMENTAEMKDILQIVVHAFLRMKEVGKRPNCQFVHQNVSDVSAHQMNMRDRKKLFDQLDEMTRIAAKMEKRNGITRFSDIMTYDLDEDSWYIPGLWDGVPPMASINRGYSEKILALKKYIFEALNLNPRALRIFRNSLVAEAYDQLSRKYSELEWTFRKEIYDWMIETENTIKNHEMQDAMDETVNGCKNSMSQILNEKEETMLKALEDYFESGLENINLVDRYI</sequence>
<organism evidence="3 4">
    <name type="scientific">Hymenochirus boettgeri</name>
    <name type="common">Congo dwarf clawed frog</name>
    <dbReference type="NCBI Taxonomy" id="247094"/>
    <lineage>
        <taxon>Eukaryota</taxon>
        <taxon>Metazoa</taxon>
        <taxon>Chordata</taxon>
        <taxon>Craniata</taxon>
        <taxon>Vertebrata</taxon>
        <taxon>Euteleostomi</taxon>
        <taxon>Amphibia</taxon>
        <taxon>Batrachia</taxon>
        <taxon>Anura</taxon>
        <taxon>Pipoidea</taxon>
        <taxon>Pipidae</taxon>
        <taxon>Pipinae</taxon>
        <taxon>Hymenochirus</taxon>
    </lineage>
</organism>
<dbReference type="SUPFAM" id="SSF52540">
    <property type="entry name" value="P-loop containing nucleoside triphosphate hydrolases"/>
    <property type="match status" value="1"/>
</dbReference>
<dbReference type="PANTHER" id="PTHR14819:SF15">
    <property type="entry name" value="UP-REGULATOR OF CELL PROLIFERATION"/>
    <property type="match status" value="1"/>
</dbReference>